<evidence type="ECO:0000256" key="1">
    <source>
        <dbReference type="SAM" id="MobiDB-lite"/>
    </source>
</evidence>
<dbReference type="Proteomes" id="UP000014722">
    <property type="component" value="Segment"/>
</dbReference>
<organism evidence="2 3">
    <name type="scientific">Cellulophaga phage phi13:1</name>
    <dbReference type="NCBI Taxonomy" id="1327992"/>
    <lineage>
        <taxon>Viruses</taxon>
        <taxon>Duplodnaviria</taxon>
        <taxon>Heunggongvirae</taxon>
        <taxon>Uroviricota</taxon>
        <taxon>Caudoviricetes</taxon>
        <taxon>Cbastvirus</taxon>
        <taxon>Cbastvirus ST</taxon>
    </lineage>
</organism>
<dbReference type="EMBL" id="KC821625">
    <property type="protein sequence ID" value="AGO49052.1"/>
    <property type="molecule type" value="Genomic_DNA"/>
</dbReference>
<name>S0A3S5_9CAUD</name>
<reference evidence="2 3" key="1">
    <citation type="journal article" date="2013" name="Proc. Natl. Acad. Sci. U.S.A.">
        <title>Twelve previously unknown phage genera are ubiquitous in global oceans.</title>
        <authorList>
            <person name="Holmfeldt K."/>
            <person name="Solonenko N."/>
            <person name="Shah M."/>
            <person name="Corrier K."/>
            <person name="Riemann L."/>
            <person name="Verberkmoes N.C."/>
            <person name="Sullivan M.B."/>
        </authorList>
    </citation>
    <scope>NUCLEOTIDE SEQUENCE [LARGE SCALE GENOMIC DNA]</scope>
    <source>
        <strain evidence="2">Phi13:1</strain>
    </source>
</reference>
<sequence>MVVSLLKQIKTSNMENIEYEIFEIRKEQRENSRPARDINGEYFDDLED</sequence>
<feature type="region of interest" description="Disordered" evidence="1">
    <location>
        <begin position="28"/>
        <end position="48"/>
    </location>
</feature>
<protein>
    <submittedName>
        <fullName evidence="2">Uncharacterized protein</fullName>
    </submittedName>
</protein>
<evidence type="ECO:0000313" key="3">
    <source>
        <dbReference type="Proteomes" id="UP000014722"/>
    </source>
</evidence>
<reference evidence="3" key="2">
    <citation type="submission" date="2013-03" db="EMBL/GenBank/DDBJ databases">
        <title>The Cellulophaga phages: a novel, diverse, and globally ubiquitous model system.</title>
        <authorList>
            <person name="Holmfeldt K."/>
            <person name="Solonenko N."/>
            <person name="Shah M."/>
            <person name="Corrier K."/>
            <person name="Riemann L."/>
            <person name="VerBerkmoes N.C."/>
            <person name="Sullivan M.B."/>
        </authorList>
    </citation>
    <scope>NUCLEOTIDE SEQUENCE [LARGE SCALE GENOMIC DNA]</scope>
</reference>
<feature type="compositionally biased region" description="Basic and acidic residues" evidence="1">
    <location>
        <begin position="28"/>
        <end position="39"/>
    </location>
</feature>
<evidence type="ECO:0000313" key="2">
    <source>
        <dbReference type="EMBL" id="AGO49052.1"/>
    </source>
</evidence>
<accession>S0A3S5</accession>
<proteinExistence type="predicted"/>
<gene>
    <name evidence="2" type="ORF">Phi13:1_gp041</name>
</gene>